<evidence type="ECO:0000313" key="10">
    <source>
        <dbReference type="EMBL" id="GAB55897.1"/>
    </source>
</evidence>
<keyword evidence="6 9" id="KW-0489">Methyltransferase</keyword>
<feature type="binding site" evidence="9">
    <location>
        <position position="45"/>
    </location>
    <ligand>
        <name>S-adenosyl-L-methionine</name>
        <dbReference type="ChEBI" id="CHEBI:59789"/>
    </ligand>
</feature>
<dbReference type="eggNOG" id="COG0500">
    <property type="taxonomic scope" value="Bacteria"/>
</dbReference>
<dbReference type="EC" id="2.1.1.67" evidence="4 9"/>
<dbReference type="SUPFAM" id="SSF53335">
    <property type="entry name" value="S-adenosyl-L-methionine-dependent methyltransferases"/>
    <property type="match status" value="1"/>
</dbReference>
<evidence type="ECO:0000256" key="2">
    <source>
        <dbReference type="ARBA" id="ARBA00004496"/>
    </source>
</evidence>
<reference evidence="10 11" key="1">
    <citation type="journal article" date="2012" name="J. Bacteriol.">
        <title>Genome sequence of proteorhodopsin-containing sea ice bacterium Glaciecola punicea ACAM 611T.</title>
        <authorList>
            <person name="Qin Q.-L."/>
            <person name="Xie B.-B."/>
            <person name="Shu Y.-L."/>
            <person name="Rong J.-C."/>
            <person name="Zhao D.-L."/>
            <person name="Zhang X.-Y."/>
            <person name="Chen X.-L."/>
            <person name="Zhou B.-C."/>
            <person name="Zhanga Y.-Z."/>
        </authorList>
    </citation>
    <scope>NUCLEOTIDE SEQUENCE [LARGE SCALE GENOMIC DNA]</scope>
    <source>
        <strain evidence="10 11">ACAM 611</strain>
    </source>
</reference>
<evidence type="ECO:0000256" key="7">
    <source>
        <dbReference type="ARBA" id="ARBA00022679"/>
    </source>
</evidence>
<dbReference type="PANTHER" id="PTHR10259">
    <property type="entry name" value="THIOPURINE S-METHYLTRANSFERASE"/>
    <property type="match status" value="1"/>
</dbReference>
<evidence type="ECO:0000256" key="9">
    <source>
        <dbReference type="HAMAP-Rule" id="MF_00812"/>
    </source>
</evidence>
<dbReference type="Proteomes" id="UP000053586">
    <property type="component" value="Unassembled WGS sequence"/>
</dbReference>
<keyword evidence="11" id="KW-1185">Reference proteome</keyword>
<dbReference type="HAMAP" id="MF_00812">
    <property type="entry name" value="Thiopur_methtran"/>
    <property type="match status" value="1"/>
</dbReference>
<keyword evidence="8 9" id="KW-0949">S-adenosyl-L-methionine</keyword>
<dbReference type="NCBIfam" id="TIGR03840">
    <property type="entry name" value="TMPT_Se_Te"/>
    <property type="match status" value="1"/>
</dbReference>
<dbReference type="RefSeq" id="WP_006005467.1">
    <property type="nucleotide sequence ID" value="NZ_BAET01000018.1"/>
</dbReference>
<dbReference type="OrthoDB" id="9778208at2"/>
<organism evidence="10 11">
    <name type="scientific">Glaciecola punicea ACAM 611</name>
    <dbReference type="NCBI Taxonomy" id="1121923"/>
    <lineage>
        <taxon>Bacteria</taxon>
        <taxon>Pseudomonadati</taxon>
        <taxon>Pseudomonadota</taxon>
        <taxon>Gammaproteobacteria</taxon>
        <taxon>Alteromonadales</taxon>
        <taxon>Alteromonadaceae</taxon>
        <taxon>Glaciecola</taxon>
    </lineage>
</organism>
<dbReference type="PANTHER" id="PTHR10259:SF11">
    <property type="entry name" value="THIOPURINE S-METHYLTRANSFERASE"/>
    <property type="match status" value="1"/>
</dbReference>
<dbReference type="InterPro" id="IPR022474">
    <property type="entry name" value="Thiopur_S-MeTfrase_Se/Te_detox"/>
</dbReference>
<evidence type="ECO:0000256" key="3">
    <source>
        <dbReference type="ARBA" id="ARBA00008145"/>
    </source>
</evidence>
<dbReference type="InterPro" id="IPR029063">
    <property type="entry name" value="SAM-dependent_MTases_sf"/>
</dbReference>
<dbReference type="InterPro" id="IPR008854">
    <property type="entry name" value="TPMT"/>
</dbReference>
<feature type="binding site" evidence="9">
    <location>
        <position position="132"/>
    </location>
    <ligand>
        <name>S-adenosyl-L-methionine</name>
        <dbReference type="ChEBI" id="CHEBI:59789"/>
    </ligand>
</feature>
<evidence type="ECO:0000256" key="8">
    <source>
        <dbReference type="ARBA" id="ARBA00022691"/>
    </source>
</evidence>
<dbReference type="AlphaFoldDB" id="H5TC70"/>
<comment type="similarity">
    <text evidence="3 9">Belongs to the class I-like SAM-binding methyltransferase superfamily. TPMT family.</text>
</comment>
<sequence>MQADFWHRRWQQNEIGFHEADGNHLLKAHIDALTLADGARVFVPLCGKTRDIAWLLSKGYSVVGIELNESAVLQLFGDLNLAAKPSSNLNKDTGLQYFHNTFSNGLTLDIYQGDFFAFHAKVLGDIDAVYDRGALVALPAQMRRQYCAHLLNLTQSAKQLLVCYQYKDGLIQGPPHSVSHEEINSHYRHTMHIQELYTGRVEGGFREKSEVFESVYLLCSHKN</sequence>
<dbReference type="GO" id="GO:0032259">
    <property type="term" value="P:methylation"/>
    <property type="evidence" value="ECO:0007669"/>
    <property type="project" value="UniProtKB-KW"/>
</dbReference>
<gene>
    <name evidence="9 10" type="primary">tpm</name>
    <name evidence="10" type="ORF">GPUN_1781</name>
</gene>
<evidence type="ECO:0000256" key="4">
    <source>
        <dbReference type="ARBA" id="ARBA00011905"/>
    </source>
</evidence>
<comment type="catalytic activity">
    <reaction evidence="1 9">
        <text>S-adenosyl-L-methionine + a thiopurine = S-adenosyl-L-homocysteine + a thiopurine S-methylether.</text>
        <dbReference type="EC" id="2.1.1.67"/>
    </reaction>
</comment>
<feature type="binding site" evidence="9">
    <location>
        <position position="66"/>
    </location>
    <ligand>
        <name>S-adenosyl-L-methionine</name>
        <dbReference type="ChEBI" id="CHEBI:59789"/>
    </ligand>
</feature>
<proteinExistence type="inferred from homology"/>
<protein>
    <recommendedName>
        <fullName evidence="4 9">Thiopurine S-methyltransferase</fullName>
        <ecNumber evidence="4 9">2.1.1.67</ecNumber>
    </recommendedName>
    <alternativeName>
        <fullName evidence="9">Thiopurine methyltransferase</fullName>
    </alternativeName>
</protein>
<dbReference type="Gene3D" id="3.40.50.150">
    <property type="entry name" value="Vaccinia Virus protein VP39"/>
    <property type="match status" value="1"/>
</dbReference>
<dbReference type="GO" id="GO:0010038">
    <property type="term" value="P:response to metal ion"/>
    <property type="evidence" value="ECO:0007669"/>
    <property type="project" value="InterPro"/>
</dbReference>
<accession>H5TC70</accession>
<evidence type="ECO:0000256" key="1">
    <source>
        <dbReference type="ARBA" id="ARBA00000903"/>
    </source>
</evidence>
<comment type="subcellular location">
    <subcellularLocation>
        <location evidence="2 9">Cytoplasm</location>
    </subcellularLocation>
</comment>
<dbReference type="FunFam" id="3.40.50.150:FF:000101">
    <property type="entry name" value="Thiopurine S-methyltransferase"/>
    <property type="match status" value="1"/>
</dbReference>
<feature type="binding site" evidence="9">
    <location>
        <position position="10"/>
    </location>
    <ligand>
        <name>S-adenosyl-L-methionine</name>
        <dbReference type="ChEBI" id="CHEBI:59789"/>
    </ligand>
</feature>
<dbReference type="EMBL" id="BAET01000018">
    <property type="protein sequence ID" value="GAB55897.1"/>
    <property type="molecule type" value="Genomic_DNA"/>
</dbReference>
<evidence type="ECO:0000256" key="5">
    <source>
        <dbReference type="ARBA" id="ARBA00022490"/>
    </source>
</evidence>
<name>H5TC70_9ALTE</name>
<dbReference type="InterPro" id="IPR025835">
    <property type="entry name" value="Thiopurine_S-MeTrfase"/>
</dbReference>
<comment type="caution">
    <text evidence="10">The sequence shown here is derived from an EMBL/GenBank/DDBJ whole genome shotgun (WGS) entry which is preliminary data.</text>
</comment>
<reference evidence="10 11" key="2">
    <citation type="journal article" date="2017" name="Antonie Van Leeuwenhoek">
        <title>Rhizobium rhizosphaerae sp. nov., a novel species isolated from rice rhizosphere.</title>
        <authorList>
            <person name="Zhao J.J."/>
            <person name="Zhang J."/>
            <person name="Zhang R.J."/>
            <person name="Zhang C.W."/>
            <person name="Yin H.Q."/>
            <person name="Zhang X.X."/>
        </authorList>
    </citation>
    <scope>NUCLEOTIDE SEQUENCE [LARGE SCALE GENOMIC DNA]</scope>
    <source>
        <strain evidence="10 11">ACAM 611</strain>
    </source>
</reference>
<evidence type="ECO:0000256" key="6">
    <source>
        <dbReference type="ARBA" id="ARBA00022603"/>
    </source>
</evidence>
<dbReference type="GO" id="GO:0005737">
    <property type="term" value="C:cytoplasm"/>
    <property type="evidence" value="ECO:0007669"/>
    <property type="project" value="UniProtKB-SubCell"/>
</dbReference>
<dbReference type="STRING" id="56804.BAE46_07350"/>
<keyword evidence="5 9" id="KW-0963">Cytoplasm</keyword>
<dbReference type="GO" id="GO:0008119">
    <property type="term" value="F:thiopurine S-methyltransferase activity"/>
    <property type="evidence" value="ECO:0007669"/>
    <property type="project" value="UniProtKB-UniRule"/>
</dbReference>
<evidence type="ECO:0000313" key="11">
    <source>
        <dbReference type="Proteomes" id="UP000053586"/>
    </source>
</evidence>
<dbReference type="Pfam" id="PF05724">
    <property type="entry name" value="TPMT"/>
    <property type="match status" value="1"/>
</dbReference>
<dbReference type="PIRSF" id="PIRSF023956">
    <property type="entry name" value="Thiopurine_S-methyltransferase"/>
    <property type="match status" value="1"/>
</dbReference>
<dbReference type="PROSITE" id="PS51585">
    <property type="entry name" value="SAM_MT_TPMT"/>
    <property type="match status" value="1"/>
</dbReference>
<keyword evidence="7 9" id="KW-0808">Transferase</keyword>